<proteinExistence type="predicted"/>
<feature type="domain" description="Serine aminopeptidase S33" evidence="1">
    <location>
        <begin position="77"/>
        <end position="196"/>
    </location>
</feature>
<dbReference type="InterPro" id="IPR051044">
    <property type="entry name" value="MAG_DAG_Lipase"/>
</dbReference>
<dbReference type="SUPFAM" id="SSF53474">
    <property type="entry name" value="alpha/beta-Hydrolases"/>
    <property type="match status" value="1"/>
</dbReference>
<dbReference type="OrthoDB" id="9785847at2"/>
<comment type="caution">
    <text evidence="2">The sequence shown here is derived from an EMBL/GenBank/DDBJ whole genome shotgun (WGS) entry which is preliminary data.</text>
</comment>
<dbReference type="RefSeq" id="WP_141422522.1">
    <property type="nucleotide sequence ID" value="NZ_VIAR01000013.1"/>
</dbReference>
<gene>
    <name evidence="2" type="ORF">FKR84_11815</name>
</gene>
<accession>A0A507ZIW4</accession>
<dbReference type="GO" id="GO:0016787">
    <property type="term" value="F:hydrolase activity"/>
    <property type="evidence" value="ECO:0007669"/>
    <property type="project" value="UniProtKB-KW"/>
</dbReference>
<evidence type="ECO:0000313" key="2">
    <source>
        <dbReference type="EMBL" id="TQD34875.1"/>
    </source>
</evidence>
<name>A0A507ZIW4_9FLAO</name>
<protein>
    <submittedName>
        <fullName evidence="2">Alpha/beta hydrolase</fullName>
    </submittedName>
</protein>
<dbReference type="Pfam" id="PF12146">
    <property type="entry name" value="Hydrolase_4"/>
    <property type="match status" value="1"/>
</dbReference>
<reference evidence="2 3" key="1">
    <citation type="submission" date="2019-06" db="EMBL/GenBank/DDBJ databases">
        <title>Flavibacter putida gen. nov., sp. nov., a novel marine bacterium of the family Flavobacteriaceae isolated from coastal seawater.</title>
        <authorList>
            <person name="Feng X."/>
        </authorList>
    </citation>
    <scope>NUCLEOTIDE SEQUENCE [LARGE SCALE GENOMIC DNA]</scope>
    <source>
        <strain evidence="2 3">PLHSN227</strain>
    </source>
</reference>
<sequence length="278" mass="31923">MKKKFQKFLPRIVGAQINSLHLLNKRKAANKAYQIFCTPRRGRVQERQKDFLEKAKDQIVNAEGLDLQTYSWPGNGKTILLIHGWESNTNRWQSLVDRLQAQNYNIVAFDAPAHGYSQGSILHIPLYSKCLQVMINHFAPHYLIGHSIGGMTTIYNQYCNANQEIEKLVVLGPPSELTQIMGDYQQILRLKPQVMQSLEALFNERLGYYFTDFSIAKFSKEINKKGLLIHDKFDKIAPITASEAIAQNWQDAILFKTEGAGHSLYHDKIDRKIIEFLN</sequence>
<dbReference type="AlphaFoldDB" id="A0A507ZIW4"/>
<dbReference type="PANTHER" id="PTHR11614">
    <property type="entry name" value="PHOSPHOLIPASE-RELATED"/>
    <property type="match status" value="1"/>
</dbReference>
<evidence type="ECO:0000313" key="3">
    <source>
        <dbReference type="Proteomes" id="UP000317169"/>
    </source>
</evidence>
<dbReference type="InterPro" id="IPR029058">
    <property type="entry name" value="AB_hydrolase_fold"/>
</dbReference>
<keyword evidence="2" id="KW-0378">Hydrolase</keyword>
<dbReference type="InterPro" id="IPR022742">
    <property type="entry name" value="Hydrolase_4"/>
</dbReference>
<keyword evidence="3" id="KW-1185">Reference proteome</keyword>
<dbReference type="Proteomes" id="UP000317169">
    <property type="component" value="Unassembled WGS sequence"/>
</dbReference>
<dbReference type="EMBL" id="VIAR01000013">
    <property type="protein sequence ID" value="TQD34875.1"/>
    <property type="molecule type" value="Genomic_DNA"/>
</dbReference>
<dbReference type="Gene3D" id="3.40.50.1820">
    <property type="entry name" value="alpha/beta hydrolase"/>
    <property type="match status" value="1"/>
</dbReference>
<evidence type="ECO:0000259" key="1">
    <source>
        <dbReference type="Pfam" id="PF12146"/>
    </source>
</evidence>
<organism evidence="2 3">
    <name type="scientific">Haloflavibacter putidus</name>
    <dbReference type="NCBI Taxonomy" id="2576776"/>
    <lineage>
        <taxon>Bacteria</taxon>
        <taxon>Pseudomonadati</taxon>
        <taxon>Bacteroidota</taxon>
        <taxon>Flavobacteriia</taxon>
        <taxon>Flavobacteriales</taxon>
        <taxon>Flavobacteriaceae</taxon>
        <taxon>Haloflavibacter</taxon>
    </lineage>
</organism>